<dbReference type="STRING" id="560555.BST30_19145"/>
<gene>
    <name evidence="2" type="ORF">BST30_19145</name>
    <name evidence="1" type="ORF">MMAN_21790</name>
</gene>
<dbReference type="Proteomes" id="UP000465812">
    <property type="component" value="Chromosome"/>
</dbReference>
<accession>A0A1X0FNE3</accession>
<evidence type="ECO:0000313" key="4">
    <source>
        <dbReference type="Proteomes" id="UP000465812"/>
    </source>
</evidence>
<dbReference type="EMBL" id="AP022590">
    <property type="protein sequence ID" value="BBY38045.1"/>
    <property type="molecule type" value="Genomic_DNA"/>
</dbReference>
<reference evidence="1" key="3">
    <citation type="submission" date="2020-02" db="EMBL/GenBank/DDBJ databases">
        <authorList>
            <person name="Matsumoto Y."/>
            <person name="Motooka D."/>
            <person name="Nakamura S."/>
        </authorList>
    </citation>
    <scope>NUCLEOTIDE SEQUENCE</scope>
    <source>
        <strain evidence="1">JCM 18113</strain>
    </source>
</reference>
<name>A0A1X0FNE3_MYCNT</name>
<evidence type="ECO:0008006" key="5">
    <source>
        <dbReference type="Google" id="ProtNLM"/>
    </source>
</evidence>
<proteinExistence type="predicted"/>
<evidence type="ECO:0000313" key="1">
    <source>
        <dbReference type="EMBL" id="BBY38045.1"/>
    </source>
</evidence>
<evidence type="ECO:0000313" key="2">
    <source>
        <dbReference type="EMBL" id="ORB02830.1"/>
    </source>
</evidence>
<reference evidence="1 4" key="2">
    <citation type="journal article" date="2019" name="Emerg. Microbes Infect.">
        <title>Comprehensive subspecies identification of 175 nontuberculous mycobacteria species based on 7547 genomic profiles.</title>
        <authorList>
            <person name="Matsumoto Y."/>
            <person name="Kinjo T."/>
            <person name="Motooka D."/>
            <person name="Nabeya D."/>
            <person name="Jung N."/>
            <person name="Uechi K."/>
            <person name="Horii T."/>
            <person name="Iida T."/>
            <person name="Fujita J."/>
            <person name="Nakamura S."/>
        </authorList>
    </citation>
    <scope>NUCLEOTIDE SEQUENCE [LARGE SCALE GENOMIC DNA]</scope>
    <source>
        <strain evidence="1 4">JCM 18113</strain>
    </source>
</reference>
<evidence type="ECO:0000313" key="3">
    <source>
        <dbReference type="Proteomes" id="UP000192760"/>
    </source>
</evidence>
<dbReference type="EMBL" id="MVHW01000024">
    <property type="protein sequence ID" value="ORB02830.1"/>
    <property type="molecule type" value="Genomic_DNA"/>
</dbReference>
<dbReference type="Proteomes" id="UP000192760">
    <property type="component" value="Unassembled WGS sequence"/>
</dbReference>
<protein>
    <recommendedName>
        <fullName evidence="5">Xaa-Pro dipeptidase</fullName>
    </recommendedName>
</protein>
<reference evidence="2 3" key="1">
    <citation type="submission" date="2017-02" db="EMBL/GenBank/DDBJ databases">
        <title>The new phylogeny of genus Mycobacterium.</title>
        <authorList>
            <person name="Tortoli E."/>
            <person name="Trovato A."/>
            <person name="Cirillo D.M."/>
        </authorList>
    </citation>
    <scope>NUCLEOTIDE SEQUENCE [LARGE SCALE GENOMIC DNA]</scope>
    <source>
        <strain evidence="2 3">DSM 45255</strain>
    </source>
</reference>
<keyword evidence="4" id="KW-1185">Reference proteome</keyword>
<organism evidence="2 3">
    <name type="scientific">Mycobacterium mantenii</name>
    <dbReference type="NCBI Taxonomy" id="560555"/>
    <lineage>
        <taxon>Bacteria</taxon>
        <taxon>Bacillati</taxon>
        <taxon>Actinomycetota</taxon>
        <taxon>Actinomycetes</taxon>
        <taxon>Mycobacteriales</taxon>
        <taxon>Mycobacteriaceae</taxon>
        <taxon>Mycobacterium</taxon>
        <taxon>Mycobacterium avium complex (MAC)</taxon>
    </lineage>
</organism>
<sequence length="113" mass="12977">MMVTETAIFPTEFADLEPFADWSIEKDHDRYQKRLASSIGDMQALYDALVPRAPAAMEYLDQFDLKELPDDALRLLWLLYSLTTISFAVDIFKQPRIPDSGSAYIQFVREPSP</sequence>
<dbReference type="AlphaFoldDB" id="A0A1X0FNE3"/>